<dbReference type="GO" id="GO:0043565">
    <property type="term" value="F:sequence-specific DNA binding"/>
    <property type="evidence" value="ECO:0007669"/>
    <property type="project" value="InterPro"/>
</dbReference>
<dbReference type="GO" id="GO:0003700">
    <property type="term" value="F:DNA-binding transcription factor activity"/>
    <property type="evidence" value="ECO:0007669"/>
    <property type="project" value="InterPro"/>
</dbReference>
<dbReference type="Gene3D" id="1.10.10.60">
    <property type="entry name" value="Homeodomain-like"/>
    <property type="match status" value="1"/>
</dbReference>
<dbReference type="InterPro" id="IPR020449">
    <property type="entry name" value="Tscrpt_reg_AraC-type_HTH"/>
</dbReference>
<protein>
    <recommendedName>
        <fullName evidence="4">HTH araC/xylS-type domain-containing protein</fullName>
    </recommendedName>
</protein>
<dbReference type="InterPro" id="IPR018062">
    <property type="entry name" value="HTH_AraC-typ_CS"/>
</dbReference>
<sequence>MEVDVRIQGTEQWLCHQTFAAADSGQLSEKHVNVHSPTLGTIQEKQTLAGSYFICDIDFQVATPTVLDKQVHGEALQMHFLLEANSTLTIKGLGESRVFSAYEHTLGYLPESESLYRLTPGAVPLEYFTVVIPSETYFRLLPPESPLHPDFFGQCPHYYMAPRNGTVSPEMARIIRSMQSCQRTGDLKRLFLEARILELLMLQIEQLHTQPLDWQRADERKLLEAREILQARYQHPPTIQELSRLVGLNEFKLKKGFKTSFDTTIYHYVSELRMQQARQWLLDREKTIGEIAHSVGYKNHAHFTAAYKRHFGELPSQYSREKE</sequence>
<dbReference type="PROSITE" id="PS01124">
    <property type="entry name" value="HTH_ARAC_FAMILY_2"/>
    <property type="match status" value="1"/>
</dbReference>
<evidence type="ECO:0000256" key="1">
    <source>
        <dbReference type="ARBA" id="ARBA00023015"/>
    </source>
</evidence>
<dbReference type="InterPro" id="IPR009057">
    <property type="entry name" value="Homeodomain-like_sf"/>
</dbReference>
<accession>A0A2S7IT34</accession>
<gene>
    <name evidence="5" type="ORF">C5O19_14385</name>
</gene>
<organism evidence="5 6">
    <name type="scientific">Siphonobacter curvatus</name>
    <dbReference type="NCBI Taxonomy" id="2094562"/>
    <lineage>
        <taxon>Bacteria</taxon>
        <taxon>Pseudomonadati</taxon>
        <taxon>Bacteroidota</taxon>
        <taxon>Cytophagia</taxon>
        <taxon>Cytophagales</taxon>
        <taxon>Cytophagaceae</taxon>
        <taxon>Siphonobacter</taxon>
    </lineage>
</organism>
<comment type="caution">
    <text evidence="5">The sequence shown here is derived from an EMBL/GenBank/DDBJ whole genome shotgun (WGS) entry which is preliminary data.</text>
</comment>
<dbReference type="EMBL" id="PTRA01000001">
    <property type="protein sequence ID" value="PQA60750.1"/>
    <property type="molecule type" value="Genomic_DNA"/>
</dbReference>
<keyword evidence="2" id="KW-0238">DNA-binding</keyword>
<dbReference type="PRINTS" id="PR00032">
    <property type="entry name" value="HTHARAC"/>
</dbReference>
<dbReference type="Proteomes" id="UP000239590">
    <property type="component" value="Unassembled WGS sequence"/>
</dbReference>
<keyword evidence="6" id="KW-1185">Reference proteome</keyword>
<evidence type="ECO:0000313" key="6">
    <source>
        <dbReference type="Proteomes" id="UP000239590"/>
    </source>
</evidence>
<evidence type="ECO:0000256" key="3">
    <source>
        <dbReference type="ARBA" id="ARBA00023163"/>
    </source>
</evidence>
<keyword evidence="1" id="KW-0805">Transcription regulation</keyword>
<name>A0A2S7IT34_9BACT</name>
<dbReference type="InterPro" id="IPR018060">
    <property type="entry name" value="HTH_AraC"/>
</dbReference>
<reference evidence="6" key="1">
    <citation type="submission" date="2018-02" db="EMBL/GenBank/DDBJ databases">
        <title>Genome sequencing of Solimonas sp. HR-BB.</title>
        <authorList>
            <person name="Lee Y."/>
            <person name="Jeon C.O."/>
        </authorList>
    </citation>
    <scope>NUCLEOTIDE SEQUENCE [LARGE SCALE GENOMIC DNA]</scope>
    <source>
        <strain evidence="6">HR-U</strain>
    </source>
</reference>
<evidence type="ECO:0000259" key="4">
    <source>
        <dbReference type="PROSITE" id="PS01124"/>
    </source>
</evidence>
<evidence type="ECO:0000313" key="5">
    <source>
        <dbReference type="EMBL" id="PQA60750.1"/>
    </source>
</evidence>
<dbReference type="SUPFAM" id="SSF46689">
    <property type="entry name" value="Homeodomain-like"/>
    <property type="match status" value="2"/>
</dbReference>
<proteinExistence type="predicted"/>
<dbReference type="InterPro" id="IPR053142">
    <property type="entry name" value="PchR_regulatory_protein"/>
</dbReference>
<dbReference type="OrthoDB" id="799767at2"/>
<dbReference type="SMART" id="SM00342">
    <property type="entry name" value="HTH_ARAC"/>
    <property type="match status" value="1"/>
</dbReference>
<dbReference type="RefSeq" id="WP_104713365.1">
    <property type="nucleotide sequence ID" value="NZ_PTRA01000001.1"/>
</dbReference>
<dbReference type="PROSITE" id="PS00041">
    <property type="entry name" value="HTH_ARAC_FAMILY_1"/>
    <property type="match status" value="1"/>
</dbReference>
<feature type="domain" description="HTH araC/xylS-type" evidence="4">
    <location>
        <begin position="223"/>
        <end position="321"/>
    </location>
</feature>
<dbReference type="PANTHER" id="PTHR47893:SF1">
    <property type="entry name" value="REGULATORY PROTEIN PCHR"/>
    <property type="match status" value="1"/>
</dbReference>
<dbReference type="PANTHER" id="PTHR47893">
    <property type="entry name" value="REGULATORY PROTEIN PCHR"/>
    <property type="match status" value="1"/>
</dbReference>
<dbReference type="Pfam" id="PF12833">
    <property type="entry name" value="HTH_18"/>
    <property type="match status" value="1"/>
</dbReference>
<keyword evidence="3" id="KW-0804">Transcription</keyword>
<evidence type="ECO:0000256" key="2">
    <source>
        <dbReference type="ARBA" id="ARBA00023125"/>
    </source>
</evidence>
<dbReference type="AlphaFoldDB" id="A0A2S7IT34"/>